<name>A0A1G7LES5_9EURY</name>
<reference evidence="7" key="1">
    <citation type="submission" date="2016-10" db="EMBL/GenBank/DDBJ databases">
        <authorList>
            <person name="Varghese N."/>
            <person name="Submissions S."/>
        </authorList>
    </citation>
    <scope>NUCLEOTIDE SEQUENCE [LARGE SCALE GENOMIC DNA]</scope>
    <source>
        <strain evidence="7">IBRC-M 10760</strain>
    </source>
</reference>
<dbReference type="PANTHER" id="PTHR47506:SF6">
    <property type="entry name" value="HTH-TYPE TRANSCRIPTIONAL REPRESSOR NEMR"/>
    <property type="match status" value="1"/>
</dbReference>
<gene>
    <name evidence="6" type="ORF">SAMN05216218_106262</name>
</gene>
<accession>A0A1G7LES5</accession>
<proteinExistence type="predicted"/>
<dbReference type="PROSITE" id="PS50977">
    <property type="entry name" value="HTH_TETR_2"/>
    <property type="match status" value="1"/>
</dbReference>
<protein>
    <submittedName>
        <fullName evidence="6">DNA-binding transcriptional regulator, AcrR family</fullName>
    </submittedName>
</protein>
<dbReference type="Proteomes" id="UP000199076">
    <property type="component" value="Unassembled WGS sequence"/>
</dbReference>
<dbReference type="EMBL" id="FNBK01000006">
    <property type="protein sequence ID" value="SDF47876.1"/>
    <property type="molecule type" value="Genomic_DNA"/>
</dbReference>
<dbReference type="GO" id="GO:0003677">
    <property type="term" value="F:DNA binding"/>
    <property type="evidence" value="ECO:0007669"/>
    <property type="project" value="UniProtKB-UniRule"/>
</dbReference>
<evidence type="ECO:0000256" key="3">
    <source>
        <dbReference type="ARBA" id="ARBA00023163"/>
    </source>
</evidence>
<feature type="domain" description="HTH tetR-type" evidence="5">
    <location>
        <begin position="9"/>
        <end position="69"/>
    </location>
</feature>
<dbReference type="PANTHER" id="PTHR47506">
    <property type="entry name" value="TRANSCRIPTIONAL REGULATORY PROTEIN"/>
    <property type="match status" value="1"/>
</dbReference>
<evidence type="ECO:0000259" key="5">
    <source>
        <dbReference type="PROSITE" id="PS50977"/>
    </source>
</evidence>
<dbReference type="InterPro" id="IPR009057">
    <property type="entry name" value="Homeodomain-like_sf"/>
</dbReference>
<evidence type="ECO:0000256" key="1">
    <source>
        <dbReference type="ARBA" id="ARBA00023015"/>
    </source>
</evidence>
<keyword evidence="1" id="KW-0805">Transcription regulation</keyword>
<evidence type="ECO:0000256" key="2">
    <source>
        <dbReference type="ARBA" id="ARBA00023125"/>
    </source>
</evidence>
<keyword evidence="7" id="KW-1185">Reference proteome</keyword>
<feature type="DNA-binding region" description="H-T-H motif" evidence="4">
    <location>
        <begin position="32"/>
        <end position="51"/>
    </location>
</feature>
<sequence>MIDNNNKFSDTKQEIMQATYDAIQQHGYAGLTIQSIADNFGKSKAVLHYHYDTKEDLLAAFLNYLLSEFRETIQIDEDSSPEQQLLDLVDVLLYGPDDSSSEEIFQMQTALLEIQSQSPHKQLYRDQFTQIYRWLGNLFVEIINNGIAENVFRDVNTHLTAQHLLLIIVGGILNRHTTNSEMNPDQIREIVTTQFLPCLKK</sequence>
<evidence type="ECO:0000313" key="7">
    <source>
        <dbReference type="Proteomes" id="UP000199076"/>
    </source>
</evidence>
<dbReference type="PRINTS" id="PR00455">
    <property type="entry name" value="HTHTETR"/>
</dbReference>
<dbReference type="AlphaFoldDB" id="A0A1G7LES5"/>
<keyword evidence="3" id="KW-0804">Transcription</keyword>
<evidence type="ECO:0000313" key="6">
    <source>
        <dbReference type="EMBL" id="SDF47876.1"/>
    </source>
</evidence>
<dbReference type="STRING" id="660518.SAMN05216218_106262"/>
<dbReference type="InterPro" id="IPR001647">
    <property type="entry name" value="HTH_TetR"/>
</dbReference>
<dbReference type="SUPFAM" id="SSF46689">
    <property type="entry name" value="Homeodomain-like"/>
    <property type="match status" value="1"/>
</dbReference>
<dbReference type="InterPro" id="IPR036271">
    <property type="entry name" value="Tet_transcr_reg_TetR-rel_C_sf"/>
</dbReference>
<organism evidence="6 7">
    <name type="scientific">Halorientalis regularis</name>
    <dbReference type="NCBI Taxonomy" id="660518"/>
    <lineage>
        <taxon>Archaea</taxon>
        <taxon>Methanobacteriati</taxon>
        <taxon>Methanobacteriota</taxon>
        <taxon>Stenosarchaea group</taxon>
        <taxon>Halobacteria</taxon>
        <taxon>Halobacteriales</taxon>
        <taxon>Haloarculaceae</taxon>
        <taxon>Halorientalis</taxon>
    </lineage>
</organism>
<keyword evidence="2 4" id="KW-0238">DNA-binding</keyword>
<dbReference type="RefSeq" id="WP_092691385.1">
    <property type="nucleotide sequence ID" value="NZ_JALJCL010000009.1"/>
</dbReference>
<evidence type="ECO:0000256" key="4">
    <source>
        <dbReference type="PROSITE-ProRule" id="PRU00335"/>
    </source>
</evidence>
<dbReference type="Pfam" id="PF00440">
    <property type="entry name" value="TetR_N"/>
    <property type="match status" value="1"/>
</dbReference>
<dbReference type="Gene3D" id="1.10.357.10">
    <property type="entry name" value="Tetracycline Repressor, domain 2"/>
    <property type="match status" value="1"/>
</dbReference>
<dbReference type="SUPFAM" id="SSF48498">
    <property type="entry name" value="Tetracyclin repressor-like, C-terminal domain"/>
    <property type="match status" value="1"/>
</dbReference>